<keyword evidence="1" id="KW-0677">Repeat</keyword>
<dbReference type="EMBL" id="HBIU01040712">
    <property type="protein sequence ID" value="CAE0639709.1"/>
    <property type="molecule type" value="Transcribed_RNA"/>
</dbReference>
<dbReference type="InterPro" id="IPR018253">
    <property type="entry name" value="DnaJ_domain_CS"/>
</dbReference>
<dbReference type="Pfam" id="PF13181">
    <property type="entry name" value="TPR_8"/>
    <property type="match status" value="1"/>
</dbReference>
<dbReference type="SMART" id="SM00028">
    <property type="entry name" value="TPR"/>
    <property type="match status" value="7"/>
</dbReference>
<dbReference type="PANTHER" id="PTHR45188:SF2">
    <property type="entry name" value="DNAJ HOMOLOG SUBFAMILY C MEMBER 7"/>
    <property type="match status" value="1"/>
</dbReference>
<dbReference type="Gene3D" id="1.10.287.110">
    <property type="entry name" value="DnaJ domain"/>
    <property type="match status" value="1"/>
</dbReference>
<evidence type="ECO:0000256" key="1">
    <source>
        <dbReference type="ARBA" id="ARBA00022737"/>
    </source>
</evidence>
<dbReference type="InterPro" id="IPR019734">
    <property type="entry name" value="TPR_rpt"/>
</dbReference>
<reference evidence="5" key="1">
    <citation type="submission" date="2021-01" db="EMBL/GenBank/DDBJ databases">
        <authorList>
            <person name="Corre E."/>
            <person name="Pelletier E."/>
            <person name="Niang G."/>
            <person name="Scheremetjew M."/>
            <person name="Finn R."/>
            <person name="Kale V."/>
            <person name="Holt S."/>
            <person name="Cochrane G."/>
            <person name="Meng A."/>
            <person name="Brown T."/>
            <person name="Cohen L."/>
        </authorList>
    </citation>
    <scope>NUCLEOTIDE SEQUENCE</scope>
    <source>
        <strain evidence="5">CCMP3107</strain>
    </source>
</reference>
<feature type="repeat" description="TPR" evidence="3">
    <location>
        <begin position="92"/>
        <end position="125"/>
    </location>
</feature>
<dbReference type="CDD" id="cd06257">
    <property type="entry name" value="DnaJ"/>
    <property type="match status" value="1"/>
</dbReference>
<protein>
    <recommendedName>
        <fullName evidence="4">J domain-containing protein</fullName>
    </recommendedName>
</protein>
<dbReference type="InterPro" id="IPR001623">
    <property type="entry name" value="DnaJ_domain"/>
</dbReference>
<feature type="repeat" description="TPR" evidence="3">
    <location>
        <begin position="357"/>
        <end position="390"/>
    </location>
</feature>
<evidence type="ECO:0000256" key="2">
    <source>
        <dbReference type="ARBA" id="ARBA00022803"/>
    </source>
</evidence>
<sequence length="518" mass="58544">MTFFSRLLGGASPLQSSLGHGLLLRSLQLLILYYFYSSSSIFPLANAQEKKEYTAKDAGKLRASAETAFASGESEQALLLFSKVIQIEPKNERNYYKRFRVYLSQRKYREAVSDLTAALEIKPSYKVALAQRAKLHRLMGRCEEAVADFTQLAKIDPNSKELGDGYEAAQLCAKAIKTAEEAARRRDWRVAKDQLQAALDLTEVAHDLHVRKAQVCYEMNDHFEVIAESGKAIKLEPEHLEAYKVRGHAYYQLAEVDMSINHFRECLKFDPEHEECKRPYRLLRAIKKHAARAEEAKVEGRARDAIGHWQELVAVDPNFGPVVGPVHVQMAEAWLGLKDFAEAKAAADQARAHGAGLAALVARGEALLGLEQFEEAVRAFGEARQMDQGNREVHEKLQRAEAALKQSKQKNYYKILGVKRTADKKEIKKQYKLLALEWHPDKHSGKSEEEMEEIEKKFMDIAEAYEVLSDEELRQKYDRGEDVFDNQGGGGGGPRNPFAQHFAHRRGGGGQQFHFHFG</sequence>
<dbReference type="PROSITE" id="PS00636">
    <property type="entry name" value="DNAJ_1"/>
    <property type="match status" value="1"/>
</dbReference>
<dbReference type="SMART" id="SM00271">
    <property type="entry name" value="DnaJ"/>
    <property type="match status" value="1"/>
</dbReference>
<dbReference type="PROSITE" id="PS50076">
    <property type="entry name" value="DNAJ_2"/>
    <property type="match status" value="1"/>
</dbReference>
<evidence type="ECO:0000313" key="5">
    <source>
        <dbReference type="EMBL" id="CAE0639709.1"/>
    </source>
</evidence>
<dbReference type="SUPFAM" id="SSF48452">
    <property type="entry name" value="TPR-like"/>
    <property type="match status" value="2"/>
</dbReference>
<name>A0A6T5P1C6_HETAK</name>
<dbReference type="PRINTS" id="PR00625">
    <property type="entry name" value="JDOMAIN"/>
</dbReference>
<dbReference type="InterPro" id="IPR036869">
    <property type="entry name" value="J_dom_sf"/>
</dbReference>
<evidence type="ECO:0000256" key="3">
    <source>
        <dbReference type="PROSITE-ProRule" id="PRU00339"/>
    </source>
</evidence>
<keyword evidence="2 3" id="KW-0802">TPR repeat</keyword>
<dbReference type="Gene3D" id="1.25.40.10">
    <property type="entry name" value="Tetratricopeptide repeat domain"/>
    <property type="match status" value="1"/>
</dbReference>
<feature type="domain" description="J" evidence="4">
    <location>
        <begin position="411"/>
        <end position="481"/>
    </location>
</feature>
<dbReference type="Pfam" id="PF13432">
    <property type="entry name" value="TPR_16"/>
    <property type="match status" value="1"/>
</dbReference>
<dbReference type="InterPro" id="IPR011990">
    <property type="entry name" value="TPR-like_helical_dom_sf"/>
</dbReference>
<dbReference type="PROSITE" id="PS50005">
    <property type="entry name" value="TPR"/>
    <property type="match status" value="3"/>
</dbReference>
<dbReference type="PANTHER" id="PTHR45188">
    <property type="entry name" value="DNAJ PROTEIN P58IPK HOMOLOG"/>
    <property type="match status" value="1"/>
</dbReference>
<proteinExistence type="predicted"/>
<gene>
    <name evidence="5" type="ORF">HAKA00212_LOCUS18524</name>
</gene>
<feature type="repeat" description="TPR" evidence="3">
    <location>
        <begin position="240"/>
        <end position="273"/>
    </location>
</feature>
<accession>A0A6T5P1C6</accession>
<dbReference type="AlphaFoldDB" id="A0A6T5P1C6"/>
<organism evidence="5">
    <name type="scientific">Heterosigma akashiwo</name>
    <name type="common">Chromophytic alga</name>
    <name type="synonym">Heterosigma carterae</name>
    <dbReference type="NCBI Taxonomy" id="2829"/>
    <lineage>
        <taxon>Eukaryota</taxon>
        <taxon>Sar</taxon>
        <taxon>Stramenopiles</taxon>
        <taxon>Ochrophyta</taxon>
        <taxon>Raphidophyceae</taxon>
        <taxon>Chattonellales</taxon>
        <taxon>Chattonellaceae</taxon>
        <taxon>Heterosigma</taxon>
    </lineage>
</organism>
<evidence type="ECO:0000259" key="4">
    <source>
        <dbReference type="PROSITE" id="PS50076"/>
    </source>
</evidence>
<dbReference type="SUPFAM" id="SSF46565">
    <property type="entry name" value="Chaperone J-domain"/>
    <property type="match status" value="1"/>
</dbReference>
<dbReference type="Pfam" id="PF00226">
    <property type="entry name" value="DnaJ"/>
    <property type="match status" value="1"/>
</dbReference>